<name>A0ACB8YNI6_9ASTR</name>
<evidence type="ECO:0000313" key="1">
    <source>
        <dbReference type="EMBL" id="KAI3686858.1"/>
    </source>
</evidence>
<proteinExistence type="predicted"/>
<evidence type="ECO:0000313" key="2">
    <source>
        <dbReference type="Proteomes" id="UP001056120"/>
    </source>
</evidence>
<keyword evidence="2" id="KW-1185">Reference proteome</keyword>
<comment type="caution">
    <text evidence="1">The sequence shown here is derived from an EMBL/GenBank/DDBJ whole genome shotgun (WGS) entry which is preliminary data.</text>
</comment>
<reference evidence="1 2" key="2">
    <citation type="journal article" date="2022" name="Mol. Ecol. Resour.">
        <title>The genomes of chicory, endive, great burdock and yacon provide insights into Asteraceae paleo-polyploidization history and plant inulin production.</title>
        <authorList>
            <person name="Fan W."/>
            <person name="Wang S."/>
            <person name="Wang H."/>
            <person name="Wang A."/>
            <person name="Jiang F."/>
            <person name="Liu H."/>
            <person name="Zhao H."/>
            <person name="Xu D."/>
            <person name="Zhang Y."/>
        </authorList>
    </citation>
    <scope>NUCLEOTIDE SEQUENCE [LARGE SCALE GENOMIC DNA]</scope>
    <source>
        <strain evidence="2">cv. Yunnan</strain>
        <tissue evidence="1">Leaves</tissue>
    </source>
</reference>
<gene>
    <name evidence="1" type="ORF">L1987_80547</name>
</gene>
<organism evidence="1 2">
    <name type="scientific">Smallanthus sonchifolius</name>
    <dbReference type="NCBI Taxonomy" id="185202"/>
    <lineage>
        <taxon>Eukaryota</taxon>
        <taxon>Viridiplantae</taxon>
        <taxon>Streptophyta</taxon>
        <taxon>Embryophyta</taxon>
        <taxon>Tracheophyta</taxon>
        <taxon>Spermatophyta</taxon>
        <taxon>Magnoliopsida</taxon>
        <taxon>eudicotyledons</taxon>
        <taxon>Gunneridae</taxon>
        <taxon>Pentapetalae</taxon>
        <taxon>asterids</taxon>
        <taxon>campanulids</taxon>
        <taxon>Asterales</taxon>
        <taxon>Asteraceae</taxon>
        <taxon>Asteroideae</taxon>
        <taxon>Heliantheae alliance</taxon>
        <taxon>Millerieae</taxon>
        <taxon>Smallanthus</taxon>
    </lineage>
</organism>
<accession>A0ACB8YNI6</accession>
<reference evidence="2" key="1">
    <citation type="journal article" date="2022" name="Mol. Ecol. Resour.">
        <title>The genomes of chicory, endive, great burdock and yacon provide insights into Asteraceae palaeo-polyploidization history and plant inulin production.</title>
        <authorList>
            <person name="Fan W."/>
            <person name="Wang S."/>
            <person name="Wang H."/>
            <person name="Wang A."/>
            <person name="Jiang F."/>
            <person name="Liu H."/>
            <person name="Zhao H."/>
            <person name="Xu D."/>
            <person name="Zhang Y."/>
        </authorList>
    </citation>
    <scope>NUCLEOTIDE SEQUENCE [LARGE SCALE GENOMIC DNA]</scope>
    <source>
        <strain evidence="2">cv. Yunnan</strain>
    </source>
</reference>
<dbReference type="EMBL" id="CM042044">
    <property type="protein sequence ID" value="KAI3686858.1"/>
    <property type="molecule type" value="Genomic_DNA"/>
</dbReference>
<dbReference type="Proteomes" id="UP001056120">
    <property type="component" value="Linkage Group LG27"/>
</dbReference>
<sequence length="381" mass="44925">MSFDSSSNEDNDNDDMNDDDPVDNVNVSSPPHVHVRTPSPAIHEYRHHSPPLDEDERQGENQEDDVHFSSTTRKHNKMKQAEPKTNPEVNVSNSNVNEDELSDDFVVVTPKDKERLEDELTRRNLIEMQNQVYFEDMTKHERVANDMTEVATSWLASIMAKELKENFQKEEEEKEIRYEAHDNIKNVYIRKAKTPEKATLEKENVDDFYSFYNSKIIESDKEESEKFKFNKRSVEQAGNDRFENYIKENKLKVTDIDQQDEKPKEGDSSTPVEKRMISKEERAIWFKKPSSEPLKENIRTRTSFDLELENFTREILKEKITSWRMYYDSKDGELVTEKGGQESIRLFVRDDLKWLSVEDSSDLEGMEIHYHPQYQEEVDFA</sequence>
<protein>
    <submittedName>
        <fullName evidence="1">Uncharacterized protein</fullName>
    </submittedName>
</protein>